<feature type="chain" id="PRO_5036043356" evidence="1">
    <location>
        <begin position="25"/>
        <end position="66"/>
    </location>
</feature>
<reference evidence="3" key="3">
    <citation type="submission" date="2018-08" db="UniProtKB">
        <authorList>
            <consortium name="EnsemblPlants"/>
        </authorList>
    </citation>
    <scope>IDENTIFICATION</scope>
    <source>
        <strain evidence="3">cv. Bd21</strain>
    </source>
</reference>
<evidence type="ECO:0000313" key="2">
    <source>
        <dbReference type="EMBL" id="PNT71401.1"/>
    </source>
</evidence>
<gene>
    <name evidence="2" type="ORF">BRADI_2g27045v3</name>
</gene>
<sequence length="66" mass="7130">MAKSAMPSRINVLCLLLCCGGVLLDSVTGPESFTRADSMGPILRILSLCTRKSVHMDFMSFFSSVS</sequence>
<protein>
    <submittedName>
        <fullName evidence="2 3">Uncharacterized protein</fullName>
    </submittedName>
</protein>
<feature type="signal peptide" evidence="1">
    <location>
        <begin position="1"/>
        <end position="24"/>
    </location>
</feature>
<reference evidence="2 3" key="1">
    <citation type="journal article" date="2010" name="Nature">
        <title>Genome sequencing and analysis of the model grass Brachypodium distachyon.</title>
        <authorList>
            <consortium name="International Brachypodium Initiative"/>
        </authorList>
    </citation>
    <scope>NUCLEOTIDE SEQUENCE [LARGE SCALE GENOMIC DNA]</scope>
    <source>
        <strain evidence="2 3">Bd21</strain>
    </source>
</reference>
<evidence type="ECO:0000313" key="3">
    <source>
        <dbReference type="EnsemblPlants" id="PNT71401"/>
    </source>
</evidence>
<reference evidence="2" key="2">
    <citation type="submission" date="2017-06" db="EMBL/GenBank/DDBJ databases">
        <title>WGS assembly of Brachypodium distachyon.</title>
        <authorList>
            <consortium name="The International Brachypodium Initiative"/>
            <person name="Lucas S."/>
            <person name="Harmon-Smith M."/>
            <person name="Lail K."/>
            <person name="Tice H."/>
            <person name="Grimwood J."/>
            <person name="Bruce D."/>
            <person name="Barry K."/>
            <person name="Shu S."/>
            <person name="Lindquist E."/>
            <person name="Wang M."/>
            <person name="Pitluck S."/>
            <person name="Vogel J.P."/>
            <person name="Garvin D.F."/>
            <person name="Mockler T.C."/>
            <person name="Schmutz J."/>
            <person name="Rokhsar D."/>
            <person name="Bevan M.W."/>
        </authorList>
    </citation>
    <scope>NUCLEOTIDE SEQUENCE</scope>
    <source>
        <strain evidence="2">Bd21</strain>
    </source>
</reference>
<dbReference type="AlphaFoldDB" id="A0A2K2DAV1"/>
<organism evidence="2">
    <name type="scientific">Brachypodium distachyon</name>
    <name type="common">Purple false brome</name>
    <name type="synonym">Trachynia distachya</name>
    <dbReference type="NCBI Taxonomy" id="15368"/>
    <lineage>
        <taxon>Eukaryota</taxon>
        <taxon>Viridiplantae</taxon>
        <taxon>Streptophyta</taxon>
        <taxon>Embryophyta</taxon>
        <taxon>Tracheophyta</taxon>
        <taxon>Spermatophyta</taxon>
        <taxon>Magnoliopsida</taxon>
        <taxon>Liliopsida</taxon>
        <taxon>Poales</taxon>
        <taxon>Poaceae</taxon>
        <taxon>BOP clade</taxon>
        <taxon>Pooideae</taxon>
        <taxon>Stipodae</taxon>
        <taxon>Brachypodieae</taxon>
        <taxon>Brachypodium</taxon>
    </lineage>
</organism>
<dbReference type="Gramene" id="PNT71401">
    <property type="protein sequence ID" value="PNT71401"/>
    <property type="gene ID" value="BRADI_2g27045v3"/>
</dbReference>
<dbReference type="Proteomes" id="UP000008810">
    <property type="component" value="Chromosome 2"/>
</dbReference>
<keyword evidence="4" id="KW-1185">Reference proteome</keyword>
<keyword evidence="1" id="KW-0732">Signal</keyword>
<proteinExistence type="predicted"/>
<dbReference type="EnsemblPlants" id="PNT71401">
    <property type="protein sequence ID" value="PNT71401"/>
    <property type="gene ID" value="BRADI_2g27045v3"/>
</dbReference>
<accession>A0A2K2DAV1</accession>
<evidence type="ECO:0000256" key="1">
    <source>
        <dbReference type="SAM" id="SignalP"/>
    </source>
</evidence>
<dbReference type="InParanoid" id="A0A2K2DAV1"/>
<name>A0A2K2DAV1_BRADI</name>
<evidence type="ECO:0000313" key="4">
    <source>
        <dbReference type="Proteomes" id="UP000008810"/>
    </source>
</evidence>
<dbReference type="EMBL" id="CM000881">
    <property type="protein sequence ID" value="PNT71401.1"/>
    <property type="molecule type" value="Genomic_DNA"/>
</dbReference>